<dbReference type="SUPFAM" id="SSF53098">
    <property type="entry name" value="Ribonuclease H-like"/>
    <property type="match status" value="1"/>
</dbReference>
<dbReference type="InterPro" id="IPR032474">
    <property type="entry name" value="Argonaute_N"/>
</dbReference>
<proteinExistence type="inferred from homology"/>
<dbReference type="PROSITE" id="PS50821">
    <property type="entry name" value="PAZ"/>
    <property type="match status" value="1"/>
</dbReference>
<feature type="region of interest" description="Disordered" evidence="4">
    <location>
        <begin position="1"/>
        <end position="145"/>
    </location>
</feature>
<sequence length="975" mass="107785">MPSGEPDLQGIAPNGQSSQNGSRRSGLHAQQQSQHLTSTRRSPRGAGQRPDHQKSGAAAPRPCAMAHLYHGLQMESQSGKGDPSKSPVSAGGKGDPSKPPASDGGKGDPSKSTMSDGGKGGSSMTAKTQRLPIKRPPQHATKGRTVTLKYEDGELALGEGVGRKVMKQLFETYASHLAHKVFAYDGEKGLFTVGPLPFKNNDFDVVVCGASSGKTGTSRSPGGDGSPGPSDKKRMKRAEYAKRFKVEIASTSAARIPMSAIAQVLRGGQESKNSQEAIRVLDIILRQHSARQGCLLVRQSFFRSEFGSIDLGSGVIGCRGFHSSFRPTQNGLSLNFDLSTTMVVRPGPVIDFLLFNQNIRDRKRIDWGKAKRALNNLRIKTTHRKAEFKIVGLSEKTCYEQKFSRKQGEGNGTVEVTVYDYYMDRWSMKLDNSADLPCLNVGETDRPTYLPLELCHLLPLQRYKKSLSTLQRSKLVEGSRQKPLERMSTLSRALRDNNYDTESMLRECGISISRDPIKAEGRVLQAPQLSVAHGRELYTPNGRWNFNNDRFIRPIKVTAWGVVNFSARCNVSDLIRRLMESARRKGIQIDNCGAIIEEGGDMKRERPEKRVETMFKQILDISDQNPAFLLCLLPEKNCDIYGPWKRECLAEHGIFTQCLVPPANIKDQYLTNVLLKINAKLGGLNSQLKSEINKGIPLVSTISTIIFGMDVSHGSPGRSDVPSVAAVVSSLEWPNISKYRASVCTQAPRLETIDKLFKQVGDDDQGLIKPSLLEFYKSSGGKKPEQIIIFRDGVGESQFDDVLNTELADIIEACKFLDYKWLPKFTVIVAQKNHHTRFFPHNGNERNPNVHPGTVVDDAICHPSNYDFYMCAHYGTIGTTRPTHYQVLHDEIGFSPDELQELVHSLSYVYQRSTTAISVVAPIYYAHLAAAQVAKFTRLDDMSETSSSHATQAAPALVPELPRLHSDVASSMFFC</sequence>
<dbReference type="Pfam" id="PF16486">
    <property type="entry name" value="ArgoN"/>
    <property type="match status" value="1"/>
</dbReference>
<feature type="compositionally biased region" description="Polar residues" evidence="4">
    <location>
        <begin position="28"/>
        <end position="40"/>
    </location>
</feature>
<organism evidence="7 8">
    <name type="scientific">Lolium multiflorum</name>
    <name type="common">Italian ryegrass</name>
    <name type="synonym">Lolium perenne subsp. multiflorum</name>
    <dbReference type="NCBI Taxonomy" id="4521"/>
    <lineage>
        <taxon>Eukaryota</taxon>
        <taxon>Viridiplantae</taxon>
        <taxon>Streptophyta</taxon>
        <taxon>Embryophyta</taxon>
        <taxon>Tracheophyta</taxon>
        <taxon>Spermatophyta</taxon>
        <taxon>Magnoliopsida</taxon>
        <taxon>Liliopsida</taxon>
        <taxon>Poales</taxon>
        <taxon>Poaceae</taxon>
        <taxon>BOP clade</taxon>
        <taxon>Pooideae</taxon>
        <taxon>Poodae</taxon>
        <taxon>Poeae</taxon>
        <taxon>Poeae Chloroplast Group 2 (Poeae type)</taxon>
        <taxon>Loliodinae</taxon>
        <taxon>Loliinae</taxon>
        <taxon>Lolium</taxon>
    </lineage>
</organism>
<dbReference type="InterPro" id="IPR003165">
    <property type="entry name" value="Piwi"/>
</dbReference>
<dbReference type="Proteomes" id="UP001231189">
    <property type="component" value="Unassembled WGS sequence"/>
</dbReference>
<dbReference type="InterPro" id="IPR012337">
    <property type="entry name" value="RNaseH-like_sf"/>
</dbReference>
<comment type="caution">
    <text evidence="7">The sequence shown here is derived from an EMBL/GenBank/DDBJ whole genome shotgun (WGS) entry which is preliminary data.</text>
</comment>
<name>A0AAD8WJ69_LOLMU</name>
<dbReference type="GO" id="GO:0003723">
    <property type="term" value="F:RNA binding"/>
    <property type="evidence" value="ECO:0007669"/>
    <property type="project" value="InterPro"/>
</dbReference>
<evidence type="ECO:0000313" key="7">
    <source>
        <dbReference type="EMBL" id="KAK1664254.1"/>
    </source>
</evidence>
<dbReference type="InterPro" id="IPR045246">
    <property type="entry name" value="Piwi_ago-like"/>
</dbReference>
<evidence type="ECO:0000256" key="2">
    <source>
        <dbReference type="ARBA" id="ARBA00023158"/>
    </source>
</evidence>
<dbReference type="GO" id="GO:0031047">
    <property type="term" value="P:regulatory ncRNA-mediated gene silencing"/>
    <property type="evidence" value="ECO:0007669"/>
    <property type="project" value="UniProtKB-KW"/>
</dbReference>
<feature type="compositionally biased region" description="Low complexity" evidence="4">
    <location>
        <begin position="14"/>
        <end position="24"/>
    </location>
</feature>
<accession>A0AAD8WJ69</accession>
<dbReference type="InterPro" id="IPR003100">
    <property type="entry name" value="PAZ_dom"/>
</dbReference>
<evidence type="ECO:0000259" key="6">
    <source>
        <dbReference type="PROSITE" id="PS50822"/>
    </source>
</evidence>
<dbReference type="EMBL" id="JAUUTY010000003">
    <property type="protein sequence ID" value="KAK1664254.1"/>
    <property type="molecule type" value="Genomic_DNA"/>
</dbReference>
<dbReference type="PROSITE" id="PS50822">
    <property type="entry name" value="PIWI"/>
    <property type="match status" value="1"/>
</dbReference>
<protein>
    <submittedName>
        <fullName evidence="7">Uncharacterized protein</fullName>
    </submittedName>
</protein>
<dbReference type="Gene3D" id="3.30.420.10">
    <property type="entry name" value="Ribonuclease H-like superfamily/Ribonuclease H"/>
    <property type="match status" value="1"/>
</dbReference>
<dbReference type="CDD" id="cd02846">
    <property type="entry name" value="PAZ_argonaute_like"/>
    <property type="match status" value="1"/>
</dbReference>
<dbReference type="Pfam" id="PF02171">
    <property type="entry name" value="Piwi"/>
    <property type="match status" value="1"/>
</dbReference>
<dbReference type="PANTHER" id="PTHR22891">
    <property type="entry name" value="EUKARYOTIC TRANSLATION INITIATION FACTOR 2C"/>
    <property type="match status" value="1"/>
</dbReference>
<dbReference type="SMART" id="SM01163">
    <property type="entry name" value="DUF1785"/>
    <property type="match status" value="1"/>
</dbReference>
<dbReference type="Gene3D" id="2.170.260.10">
    <property type="entry name" value="paz domain"/>
    <property type="match status" value="1"/>
</dbReference>
<feature type="domain" description="PAZ" evidence="5">
    <location>
        <begin position="348"/>
        <end position="459"/>
    </location>
</feature>
<dbReference type="AlphaFoldDB" id="A0AAD8WJ69"/>
<dbReference type="SUPFAM" id="SSF101690">
    <property type="entry name" value="PAZ domain"/>
    <property type="match status" value="1"/>
</dbReference>
<evidence type="ECO:0000259" key="5">
    <source>
        <dbReference type="PROSITE" id="PS50821"/>
    </source>
</evidence>
<dbReference type="InterPro" id="IPR036397">
    <property type="entry name" value="RNaseH_sf"/>
</dbReference>
<feature type="region of interest" description="Disordered" evidence="4">
    <location>
        <begin position="212"/>
        <end position="235"/>
    </location>
</feature>
<gene>
    <name evidence="7" type="ORF">QYE76_052413</name>
</gene>
<keyword evidence="8" id="KW-1185">Reference proteome</keyword>
<keyword evidence="2" id="KW-0943">RNA-mediated gene silencing</keyword>
<dbReference type="FunFam" id="2.170.260.10:FF:000008">
    <property type="entry name" value="Protein argonaute 7"/>
    <property type="match status" value="1"/>
</dbReference>
<evidence type="ECO:0000256" key="3">
    <source>
        <dbReference type="ARBA" id="ARBA00056927"/>
    </source>
</evidence>
<dbReference type="CDD" id="cd04657">
    <property type="entry name" value="Piwi_ago-like"/>
    <property type="match status" value="1"/>
</dbReference>
<feature type="domain" description="Piwi" evidence="6">
    <location>
        <begin position="628"/>
        <end position="938"/>
    </location>
</feature>
<comment type="similarity">
    <text evidence="1">Belongs to the argonaute family. Ago subfamily.</text>
</comment>
<evidence type="ECO:0000256" key="4">
    <source>
        <dbReference type="SAM" id="MobiDB-lite"/>
    </source>
</evidence>
<dbReference type="Pfam" id="PF02170">
    <property type="entry name" value="PAZ"/>
    <property type="match status" value="1"/>
</dbReference>
<dbReference type="SMART" id="SM00950">
    <property type="entry name" value="Piwi"/>
    <property type="match status" value="1"/>
</dbReference>
<reference evidence="7" key="1">
    <citation type="submission" date="2023-07" db="EMBL/GenBank/DDBJ databases">
        <title>A chromosome-level genome assembly of Lolium multiflorum.</title>
        <authorList>
            <person name="Chen Y."/>
            <person name="Copetti D."/>
            <person name="Kolliker R."/>
            <person name="Studer B."/>
        </authorList>
    </citation>
    <scope>NUCLEOTIDE SEQUENCE</scope>
    <source>
        <strain evidence="7">02402/16</strain>
        <tissue evidence="7">Leaf</tissue>
    </source>
</reference>
<comment type="function">
    <text evidence="3">Probably involved in the RNA silencing pathway. May bind to short RNAs such as microRNAs (miRNAs) or short interfering RNAs (siRNAs), and represses the translation of mRNAs which are complementary to them.</text>
</comment>
<dbReference type="Gene3D" id="3.40.50.2300">
    <property type="match status" value="1"/>
</dbReference>
<dbReference type="InterPro" id="IPR032472">
    <property type="entry name" value="ArgoL2"/>
</dbReference>
<dbReference type="InterPro" id="IPR014811">
    <property type="entry name" value="ArgoL1"/>
</dbReference>
<dbReference type="Pfam" id="PF08699">
    <property type="entry name" value="ArgoL1"/>
    <property type="match status" value="1"/>
</dbReference>
<dbReference type="InterPro" id="IPR036085">
    <property type="entry name" value="PAZ_dom_sf"/>
</dbReference>
<dbReference type="Pfam" id="PF16488">
    <property type="entry name" value="ArgoL2"/>
    <property type="match status" value="1"/>
</dbReference>
<dbReference type="FunFam" id="3.30.420.10:FF:000091">
    <property type="entry name" value="Protein argonaute 3"/>
    <property type="match status" value="1"/>
</dbReference>
<evidence type="ECO:0000256" key="1">
    <source>
        <dbReference type="ARBA" id="ARBA00008201"/>
    </source>
</evidence>
<evidence type="ECO:0000313" key="8">
    <source>
        <dbReference type="Proteomes" id="UP001231189"/>
    </source>
</evidence>